<feature type="domain" description="AAA+ ATPase" evidence="1">
    <location>
        <begin position="181"/>
        <end position="359"/>
    </location>
</feature>
<dbReference type="PANTHER" id="PTHR37291:SF1">
    <property type="entry name" value="TYPE IV METHYL-DIRECTED RESTRICTION ENZYME ECOKMCRB SUBUNIT"/>
    <property type="match status" value="1"/>
</dbReference>
<dbReference type="AlphaFoldDB" id="A0A948THN2"/>
<dbReference type="Proteomes" id="UP000733611">
    <property type="component" value="Unassembled WGS sequence"/>
</dbReference>
<protein>
    <submittedName>
        <fullName evidence="2">AAA family ATPase</fullName>
    </submittedName>
</protein>
<evidence type="ECO:0000259" key="1">
    <source>
        <dbReference type="SMART" id="SM00382"/>
    </source>
</evidence>
<dbReference type="Pfam" id="PF07728">
    <property type="entry name" value="AAA_5"/>
    <property type="match status" value="1"/>
</dbReference>
<dbReference type="EMBL" id="JAHLFE010000182">
    <property type="protein sequence ID" value="MBU3844927.1"/>
    <property type="molecule type" value="Genomic_DNA"/>
</dbReference>
<evidence type="ECO:0000313" key="2">
    <source>
        <dbReference type="EMBL" id="MBU3844927.1"/>
    </source>
</evidence>
<dbReference type="SMART" id="SM00382">
    <property type="entry name" value="AAA"/>
    <property type="match status" value="1"/>
</dbReference>
<organism evidence="2 3">
    <name type="scientific">Candidatus Anaerobiospirillum pullicola</name>
    <dbReference type="NCBI Taxonomy" id="2838451"/>
    <lineage>
        <taxon>Bacteria</taxon>
        <taxon>Pseudomonadati</taxon>
        <taxon>Pseudomonadota</taxon>
        <taxon>Gammaproteobacteria</taxon>
        <taxon>Aeromonadales</taxon>
        <taxon>Succinivibrionaceae</taxon>
        <taxon>Anaerobiospirillum</taxon>
    </lineage>
</organism>
<sequence length="444" mass="51226">MEKSEQFKHLLEYFVSHLEYVTNEDTSFVGYAQYIKPHIDAGDFKEKGIGYKDGSAFNDVTIAKWRDFGDDHFVSFTVSAFGAARKDSYLHWLGDAWSIKANWEQDADADIRHVSSLLICYYNEEPEEEVSLEKLGLFDGKAPNDALKKFWSCFAAKADDDSHGYSYDALFEEVFDYLLWDKKNVILTGAPGTGKTYLAKNVAEWYACNEDDEPEAFRIAQVQFHPSYDYTDFVEGLRPVSQANGQIGFARQDGIFKTFCKTALAHPDKLFVFIIDEINRGDINKIFGELFYAIEPDYRGPKGRIKTQYQNLVPEGDEFYEGFYVPANVYIIGTMNDIDRSVESMDFAFRRRFAWREVDPRENLEMLREENLQLEQVIESDPTKQEKLSDKKRKELVAKLKEASFFVTVTSYCNNLNRAIRNEASLGNKYQIGASYFLNTLHFI</sequence>
<dbReference type="Gene3D" id="3.40.50.300">
    <property type="entry name" value="P-loop containing nucleotide triphosphate hydrolases"/>
    <property type="match status" value="1"/>
</dbReference>
<dbReference type="InterPro" id="IPR011704">
    <property type="entry name" value="ATPase_dyneun-rel_AAA"/>
</dbReference>
<dbReference type="PANTHER" id="PTHR37291">
    <property type="entry name" value="5-METHYLCYTOSINE-SPECIFIC RESTRICTION ENZYME B"/>
    <property type="match status" value="1"/>
</dbReference>
<name>A0A948THN2_9GAMM</name>
<accession>A0A948THN2</accession>
<dbReference type="InterPro" id="IPR052934">
    <property type="entry name" value="Methyl-DNA_Rec/Restrict_Enz"/>
</dbReference>
<dbReference type="GO" id="GO:0016887">
    <property type="term" value="F:ATP hydrolysis activity"/>
    <property type="evidence" value="ECO:0007669"/>
    <property type="project" value="InterPro"/>
</dbReference>
<reference evidence="2" key="2">
    <citation type="submission" date="2021-04" db="EMBL/GenBank/DDBJ databases">
        <authorList>
            <person name="Gilroy R."/>
        </authorList>
    </citation>
    <scope>NUCLEOTIDE SEQUENCE</scope>
    <source>
        <strain evidence="2">378</strain>
    </source>
</reference>
<dbReference type="InterPro" id="IPR027417">
    <property type="entry name" value="P-loop_NTPase"/>
</dbReference>
<dbReference type="SUPFAM" id="SSF52540">
    <property type="entry name" value="P-loop containing nucleoside triphosphate hydrolases"/>
    <property type="match status" value="1"/>
</dbReference>
<evidence type="ECO:0000313" key="3">
    <source>
        <dbReference type="Proteomes" id="UP000733611"/>
    </source>
</evidence>
<reference evidence="2" key="1">
    <citation type="journal article" date="2021" name="PeerJ">
        <title>Extensive microbial diversity within the chicken gut microbiome revealed by metagenomics and culture.</title>
        <authorList>
            <person name="Gilroy R."/>
            <person name="Ravi A."/>
            <person name="Getino M."/>
            <person name="Pursley I."/>
            <person name="Horton D.L."/>
            <person name="Alikhan N.F."/>
            <person name="Baker D."/>
            <person name="Gharbi K."/>
            <person name="Hall N."/>
            <person name="Watson M."/>
            <person name="Adriaenssens E.M."/>
            <person name="Foster-Nyarko E."/>
            <person name="Jarju S."/>
            <person name="Secka A."/>
            <person name="Antonio M."/>
            <person name="Oren A."/>
            <person name="Chaudhuri R.R."/>
            <person name="La Ragione R."/>
            <person name="Hildebrand F."/>
            <person name="Pallen M.J."/>
        </authorList>
    </citation>
    <scope>NUCLEOTIDE SEQUENCE</scope>
    <source>
        <strain evidence="2">378</strain>
    </source>
</reference>
<comment type="caution">
    <text evidence="2">The sequence shown here is derived from an EMBL/GenBank/DDBJ whole genome shotgun (WGS) entry which is preliminary data.</text>
</comment>
<dbReference type="InterPro" id="IPR003593">
    <property type="entry name" value="AAA+_ATPase"/>
</dbReference>
<dbReference type="CDD" id="cd00009">
    <property type="entry name" value="AAA"/>
    <property type="match status" value="1"/>
</dbReference>
<feature type="non-terminal residue" evidence="2">
    <location>
        <position position="444"/>
    </location>
</feature>
<proteinExistence type="predicted"/>
<gene>
    <name evidence="2" type="ORF">H9847_08725</name>
</gene>
<dbReference type="GO" id="GO:0005524">
    <property type="term" value="F:ATP binding"/>
    <property type="evidence" value="ECO:0007669"/>
    <property type="project" value="InterPro"/>
</dbReference>